<feature type="domain" description="PLA2c" evidence="8">
    <location>
        <begin position="253"/>
        <end position="786"/>
    </location>
</feature>
<keyword evidence="3 5" id="KW-0442">Lipid degradation</keyword>
<dbReference type="GO" id="GO:0005829">
    <property type="term" value="C:cytosol"/>
    <property type="evidence" value="ECO:0007669"/>
    <property type="project" value="TreeGrafter"/>
</dbReference>
<feature type="compositionally biased region" description="Basic and acidic residues" evidence="7">
    <location>
        <begin position="84"/>
        <end position="106"/>
    </location>
</feature>
<dbReference type="Gene3D" id="1.20.120.20">
    <property type="entry name" value="Apolipoprotein"/>
    <property type="match status" value="1"/>
</dbReference>
<keyword evidence="2 5" id="KW-0378">Hydrolase</keyword>
<dbReference type="Pfam" id="PF01735">
    <property type="entry name" value="PLA2_B"/>
    <property type="match status" value="2"/>
</dbReference>
<reference evidence="9 10" key="1">
    <citation type="journal article" date="2019" name="Sci. Rep.">
        <title>Comparative genomics of chytrid fungi reveal insights into the obligate biotrophic and pathogenic lifestyle of Synchytrium endobioticum.</title>
        <authorList>
            <person name="van de Vossenberg B.T.L.H."/>
            <person name="Warris S."/>
            <person name="Nguyen H.D.T."/>
            <person name="van Gent-Pelzer M.P.E."/>
            <person name="Joly D.L."/>
            <person name="van de Geest H.C."/>
            <person name="Bonants P.J.M."/>
            <person name="Smith D.S."/>
            <person name="Levesque C.A."/>
            <person name="van der Lee T.A.J."/>
        </authorList>
    </citation>
    <scope>NUCLEOTIDE SEQUENCE [LARGE SCALE GENOMIC DNA]</scope>
    <source>
        <strain evidence="9 10">CBS 809.83</strain>
    </source>
</reference>
<name>A0A507EH64_9FUNG</name>
<dbReference type="PROSITE" id="PS51210">
    <property type="entry name" value="PLA2C"/>
    <property type="match status" value="1"/>
</dbReference>
<evidence type="ECO:0000256" key="4">
    <source>
        <dbReference type="ARBA" id="ARBA00023098"/>
    </source>
</evidence>
<sequence>MSCRSSIVCRILLRRGTAPAPTFLLSSRVSASTRRSNHTRPPSDHAPAPHVYRSGRSALMLSGLVGLAGSAFATSRPLNTEDMNSDKEIVSSKAKSEEAKEDRNKSTLDKIADAADQIKEVVNQFTPHPDLPDLSKHLTQVSDQLRNLSALHRLAQESARLTSKIPTSQDIKELTERVPQDISKHLESLTASIPSITDEVRELSDKLQFSKEEWTNSAIKIWTDAIQSSVDSLTKGTLIAQLQRDMDDIKQNPEIEWEAEVRIGADLCDEEYELLESRQSKAAKAISEFIGEKVDVRDLPIIGVAASGGGCRAMVSSLASFEALYQMGLLQGTSYIAGVSGSTWAMAQLFSLGPNFSLLRDRLAKQLSSNYLSMAELVAAVNSPSGSRVLGGIAQKYFGDRNFSTVDLFGTLLTARLLVPEVTRAIRAETKDEIENGKAAKREDDENEEWSHQNFGKLSNQRWAIERDDLPMPIYTAVSHDAGTDRPYQWWEFTPYEVGFCSCEGDDSAIGAWVETWGFGRRFKSGESIEKFPEQSFGILLGTFGSAFTATVAHIWNEVSEIIPKTVRDRVLPLLEDISQLHPLSPITFPNIVYKMDEFGEKSEVEDIALMDSGMDNNIPFAPLLRTERKVDVIIALNASMDIGIDPWLRRAEAYAKQQKVPFPQIPEKDEITTCTVFSTIATRDSRFKGTAADSDDETLERTVIYMPLIKNPSYNPTLDPCHAEWCATHNFTFTEAQTNHLCGLAWANMNDSTEQIRQAIRAAWKAKRRNRLLKAHEERGPGEDF</sequence>
<protein>
    <recommendedName>
        <fullName evidence="6">Lysophospholipase</fullName>
        <ecNumber evidence="6">3.1.1.5</ecNumber>
    </recommendedName>
</protein>
<dbReference type="PANTHER" id="PTHR10728:SF40">
    <property type="entry name" value="PATATIN FAMILY PROTEIN"/>
    <property type="match status" value="1"/>
</dbReference>
<dbReference type="EMBL" id="QEAQ01000002">
    <property type="protein sequence ID" value="TPX62538.1"/>
    <property type="molecule type" value="Genomic_DNA"/>
</dbReference>
<evidence type="ECO:0000256" key="7">
    <source>
        <dbReference type="SAM" id="MobiDB-lite"/>
    </source>
</evidence>
<keyword evidence="10" id="KW-1185">Reference proteome</keyword>
<comment type="similarity">
    <text evidence="1 6">Belongs to the lysophospholipase family.</text>
</comment>
<dbReference type="Proteomes" id="UP000318582">
    <property type="component" value="Unassembled WGS sequence"/>
</dbReference>
<evidence type="ECO:0000256" key="6">
    <source>
        <dbReference type="RuleBase" id="RU362103"/>
    </source>
</evidence>
<keyword evidence="4 5" id="KW-0443">Lipid metabolism</keyword>
<dbReference type="EC" id="3.1.1.5" evidence="6"/>
<evidence type="ECO:0000256" key="5">
    <source>
        <dbReference type="PROSITE-ProRule" id="PRU00555"/>
    </source>
</evidence>
<feature type="region of interest" description="Disordered" evidence="7">
    <location>
        <begin position="28"/>
        <end position="50"/>
    </location>
</feature>
<dbReference type="AlphaFoldDB" id="A0A507EH64"/>
<dbReference type="SMART" id="SM00022">
    <property type="entry name" value="PLAc"/>
    <property type="match status" value="1"/>
</dbReference>
<dbReference type="GO" id="GO:0004623">
    <property type="term" value="F:phospholipase A2 activity"/>
    <property type="evidence" value="ECO:0007669"/>
    <property type="project" value="TreeGrafter"/>
</dbReference>
<comment type="caution">
    <text evidence="9">The sequence shown here is derived from an EMBL/GenBank/DDBJ whole genome shotgun (WGS) entry which is preliminary data.</text>
</comment>
<dbReference type="STRING" id="109895.A0A507EH64"/>
<dbReference type="SUPFAM" id="SSF52151">
    <property type="entry name" value="FabD/lysophospholipase-like"/>
    <property type="match status" value="1"/>
</dbReference>
<evidence type="ECO:0000256" key="2">
    <source>
        <dbReference type="ARBA" id="ARBA00022801"/>
    </source>
</evidence>
<proteinExistence type="inferred from homology"/>
<evidence type="ECO:0000313" key="9">
    <source>
        <dbReference type="EMBL" id="TPX62538.1"/>
    </source>
</evidence>
<dbReference type="GO" id="GO:0004622">
    <property type="term" value="F:phosphatidylcholine lysophospholipase activity"/>
    <property type="evidence" value="ECO:0007669"/>
    <property type="project" value="UniProtKB-EC"/>
</dbReference>
<dbReference type="Gene3D" id="3.40.1090.10">
    <property type="entry name" value="Cytosolic phospholipase A2 catalytic domain"/>
    <property type="match status" value="1"/>
</dbReference>
<accession>A0A507EH64</accession>
<dbReference type="InterPro" id="IPR002642">
    <property type="entry name" value="LysoPLipase_cat_dom"/>
</dbReference>
<dbReference type="GO" id="GO:0046475">
    <property type="term" value="P:glycerophospholipid catabolic process"/>
    <property type="evidence" value="ECO:0007669"/>
    <property type="project" value="TreeGrafter"/>
</dbReference>
<evidence type="ECO:0000256" key="3">
    <source>
        <dbReference type="ARBA" id="ARBA00022963"/>
    </source>
</evidence>
<comment type="catalytic activity">
    <reaction evidence="6">
        <text>a 1-acyl-sn-glycero-3-phosphocholine + H2O = sn-glycerol 3-phosphocholine + a fatty acid + H(+)</text>
        <dbReference type="Rhea" id="RHEA:15177"/>
        <dbReference type="ChEBI" id="CHEBI:15377"/>
        <dbReference type="ChEBI" id="CHEBI:15378"/>
        <dbReference type="ChEBI" id="CHEBI:16870"/>
        <dbReference type="ChEBI" id="CHEBI:28868"/>
        <dbReference type="ChEBI" id="CHEBI:58168"/>
        <dbReference type="EC" id="3.1.1.5"/>
    </reaction>
</comment>
<evidence type="ECO:0000259" key="8">
    <source>
        <dbReference type="PROSITE" id="PS51210"/>
    </source>
</evidence>
<organism evidence="9 10">
    <name type="scientific">Powellomyces hirtus</name>
    <dbReference type="NCBI Taxonomy" id="109895"/>
    <lineage>
        <taxon>Eukaryota</taxon>
        <taxon>Fungi</taxon>
        <taxon>Fungi incertae sedis</taxon>
        <taxon>Chytridiomycota</taxon>
        <taxon>Chytridiomycota incertae sedis</taxon>
        <taxon>Chytridiomycetes</taxon>
        <taxon>Spizellomycetales</taxon>
        <taxon>Powellomycetaceae</taxon>
        <taxon>Powellomyces</taxon>
    </lineage>
</organism>
<dbReference type="InterPro" id="IPR016035">
    <property type="entry name" value="Acyl_Trfase/lysoPLipase"/>
</dbReference>
<gene>
    <name evidence="9" type="ORF">PhCBS80983_g00278</name>
</gene>
<feature type="region of interest" description="Disordered" evidence="7">
    <location>
        <begin position="76"/>
        <end position="106"/>
    </location>
</feature>
<evidence type="ECO:0000256" key="1">
    <source>
        <dbReference type="ARBA" id="ARBA00008780"/>
    </source>
</evidence>
<evidence type="ECO:0000313" key="10">
    <source>
        <dbReference type="Proteomes" id="UP000318582"/>
    </source>
</evidence>
<dbReference type="PANTHER" id="PTHR10728">
    <property type="entry name" value="CYTOSOLIC PHOSPHOLIPASE A2"/>
    <property type="match status" value="1"/>
</dbReference>